<dbReference type="Gene3D" id="3.40.50.150">
    <property type="entry name" value="Vaccinia Virus protein VP39"/>
    <property type="match status" value="1"/>
</dbReference>
<dbReference type="Proteomes" id="UP001568358">
    <property type="component" value="Unassembled WGS sequence"/>
</dbReference>
<proteinExistence type="predicted"/>
<dbReference type="RefSeq" id="WP_371150491.1">
    <property type="nucleotide sequence ID" value="NZ_JBFSOO010000005.1"/>
</dbReference>
<keyword evidence="1" id="KW-0489">Methyltransferase</keyword>
<accession>A0ABV4JT05</accession>
<dbReference type="InterPro" id="IPR019410">
    <property type="entry name" value="Methyltransf_16"/>
</dbReference>
<dbReference type="SUPFAM" id="SSF53335">
    <property type="entry name" value="S-adenosyl-L-methionine-dependent methyltransferases"/>
    <property type="match status" value="1"/>
</dbReference>
<dbReference type="Pfam" id="PF10294">
    <property type="entry name" value="Methyltransf_16"/>
    <property type="match status" value="1"/>
</dbReference>
<reference evidence="1 2" key="1">
    <citation type="submission" date="2024-07" db="EMBL/GenBank/DDBJ databases">
        <title>Active virus-host system and metabolic interactions in a Lokiarchaeon culture.</title>
        <authorList>
            <person name="Ponce Toledo R.I."/>
            <person name="Rodrigues Oliveira T."/>
            <person name="Schleper C."/>
        </authorList>
    </citation>
    <scope>NUCLEOTIDE SEQUENCE [LARGE SCALE GENOMIC DNA]</scope>
    <source>
        <strain evidence="1 2">B35</strain>
    </source>
</reference>
<evidence type="ECO:0000313" key="1">
    <source>
        <dbReference type="EMBL" id="MEZ6853651.1"/>
    </source>
</evidence>
<dbReference type="GO" id="GO:0032259">
    <property type="term" value="P:methylation"/>
    <property type="evidence" value="ECO:0007669"/>
    <property type="project" value="UniProtKB-KW"/>
</dbReference>
<dbReference type="CDD" id="cd02440">
    <property type="entry name" value="AdoMet_MTases"/>
    <property type="match status" value="1"/>
</dbReference>
<protein>
    <submittedName>
        <fullName evidence="1">Methyltransferase</fullName>
    </submittedName>
</protein>
<comment type="caution">
    <text evidence="1">The sequence shown here is derived from an EMBL/GenBank/DDBJ whole genome shotgun (WGS) entry which is preliminary data.</text>
</comment>
<dbReference type="GO" id="GO:0008168">
    <property type="term" value="F:methyltransferase activity"/>
    <property type="evidence" value="ECO:0007669"/>
    <property type="project" value="UniProtKB-KW"/>
</dbReference>
<gene>
    <name evidence="1" type="ORF">AB2Z07_08935</name>
</gene>
<organism evidence="1 2">
    <name type="scientific">Halodesulfovibrio aestuarii</name>
    <dbReference type="NCBI Taxonomy" id="126333"/>
    <lineage>
        <taxon>Bacteria</taxon>
        <taxon>Pseudomonadati</taxon>
        <taxon>Thermodesulfobacteriota</taxon>
        <taxon>Desulfovibrionia</taxon>
        <taxon>Desulfovibrionales</taxon>
        <taxon>Desulfovibrionaceae</taxon>
        <taxon>Halodesulfovibrio</taxon>
    </lineage>
</organism>
<dbReference type="EMBL" id="JBFSOO010000005">
    <property type="protein sequence ID" value="MEZ6853651.1"/>
    <property type="molecule type" value="Genomic_DNA"/>
</dbReference>
<keyword evidence="1" id="KW-0808">Transferase</keyword>
<dbReference type="PANTHER" id="PTHR14614">
    <property type="entry name" value="HEPATOCELLULAR CARCINOMA-ASSOCIATED ANTIGEN"/>
    <property type="match status" value="1"/>
</dbReference>
<keyword evidence="2" id="KW-1185">Reference proteome</keyword>
<sequence length="226" mass="25887">MVVSLMNQLSEYTPRLEVPLCGRTWTLDRAADLETLWEAMVDDDLDDDERLPYWTELWPSSLVLGEHLFANKEAIAGKCCLDIGCGLGLTAIIASWLGADVIAMDYEFEALRFARKNAALNNVPQPVWTLMDWRFPAVRAQSVDLMWGGDIMYETRFVEPVLTFLDHCLVPGGRAWVAEPNRNVYNEFKAQLDKRGWMSHKLRTEKTTAIYEQPSKVTVNLWELSR</sequence>
<dbReference type="InterPro" id="IPR029063">
    <property type="entry name" value="SAM-dependent_MTases_sf"/>
</dbReference>
<name>A0ABV4JT05_9BACT</name>
<evidence type="ECO:0000313" key="2">
    <source>
        <dbReference type="Proteomes" id="UP001568358"/>
    </source>
</evidence>
<dbReference type="PANTHER" id="PTHR14614:SF132">
    <property type="entry name" value="PROTEIN-LYSINE METHYLTRANSFERASE C42C1.13"/>
    <property type="match status" value="1"/>
</dbReference>